<evidence type="ECO:0000256" key="1">
    <source>
        <dbReference type="SAM" id="MobiDB-lite"/>
    </source>
</evidence>
<comment type="caution">
    <text evidence="2">The sequence shown here is derived from an EMBL/GenBank/DDBJ whole genome shotgun (WGS) entry which is preliminary data.</text>
</comment>
<protein>
    <submittedName>
        <fullName evidence="2">Uncharacterized protein</fullName>
    </submittedName>
</protein>
<proteinExistence type="predicted"/>
<feature type="region of interest" description="Disordered" evidence="1">
    <location>
        <begin position="1"/>
        <end position="40"/>
    </location>
</feature>
<reference evidence="2" key="1">
    <citation type="submission" date="2018-11" db="EMBL/GenBank/DDBJ databases">
        <authorList>
            <consortium name="Pathogen Informatics"/>
        </authorList>
    </citation>
    <scope>NUCLEOTIDE SEQUENCE</scope>
</reference>
<feature type="compositionally biased region" description="Polar residues" evidence="1">
    <location>
        <begin position="7"/>
        <end position="25"/>
    </location>
</feature>
<name>A0A3S5CDR0_9PLAT</name>
<sequence length="131" mass="14048">MALNVLSADNPQPDQRVNSSNLRSDNSARKNPGNESLVGTAGRAAVQASSPLIDLLSVDGVDLAAGYQMTVSRGHASASLLTKPYLTTSIGLLISRREYQASGFTSLTTFLAPFDWTMWLAIFFTIQVPSK</sequence>
<dbReference type="Proteomes" id="UP000784294">
    <property type="component" value="Unassembled WGS sequence"/>
</dbReference>
<gene>
    <name evidence="2" type="ORF">PXEA_LOCUS6199</name>
</gene>
<accession>A0A3S5CDR0</accession>
<dbReference type="EMBL" id="CAAALY010015737">
    <property type="protein sequence ID" value="VEL12759.1"/>
    <property type="molecule type" value="Genomic_DNA"/>
</dbReference>
<keyword evidence="3" id="KW-1185">Reference proteome</keyword>
<organism evidence="2 3">
    <name type="scientific">Protopolystoma xenopodis</name>
    <dbReference type="NCBI Taxonomy" id="117903"/>
    <lineage>
        <taxon>Eukaryota</taxon>
        <taxon>Metazoa</taxon>
        <taxon>Spiralia</taxon>
        <taxon>Lophotrochozoa</taxon>
        <taxon>Platyhelminthes</taxon>
        <taxon>Monogenea</taxon>
        <taxon>Polyopisthocotylea</taxon>
        <taxon>Polystomatidea</taxon>
        <taxon>Polystomatidae</taxon>
        <taxon>Protopolystoma</taxon>
    </lineage>
</organism>
<evidence type="ECO:0000313" key="3">
    <source>
        <dbReference type="Proteomes" id="UP000784294"/>
    </source>
</evidence>
<evidence type="ECO:0000313" key="2">
    <source>
        <dbReference type="EMBL" id="VEL12759.1"/>
    </source>
</evidence>
<dbReference type="AlphaFoldDB" id="A0A3S5CDR0"/>